<dbReference type="InterPro" id="IPR010985">
    <property type="entry name" value="Ribbon_hlx_hlx"/>
</dbReference>
<keyword evidence="3" id="KW-1185">Reference proteome</keyword>
<evidence type="ECO:0000313" key="3">
    <source>
        <dbReference type="Proteomes" id="UP000622707"/>
    </source>
</evidence>
<dbReference type="EMBL" id="JAEQND010000013">
    <property type="protein sequence ID" value="MBL0427857.1"/>
    <property type="molecule type" value="Genomic_DNA"/>
</dbReference>
<dbReference type="GO" id="GO:0003677">
    <property type="term" value="F:DNA binding"/>
    <property type="evidence" value="ECO:0007669"/>
    <property type="project" value="UniProtKB-KW"/>
</dbReference>
<dbReference type="SUPFAM" id="SSF47598">
    <property type="entry name" value="Ribbon-helix-helix"/>
    <property type="match status" value="1"/>
</dbReference>
<dbReference type="InterPro" id="IPR013321">
    <property type="entry name" value="Arc_rbn_hlx_hlx"/>
</dbReference>
<accession>A0ABS1JUG5</accession>
<proteinExistence type="predicted"/>
<name>A0ABS1JUG5_9BURK</name>
<gene>
    <name evidence="2" type="ORF">JI746_22310</name>
</gene>
<feature type="domain" description="Antitoxin FitA-like ribbon-helix-helix" evidence="1">
    <location>
        <begin position="4"/>
        <end position="41"/>
    </location>
</feature>
<reference evidence="2 3" key="1">
    <citation type="journal article" date="2017" name="Int. J. Syst. Evol. Microbiol.">
        <title>Ramlibacter alkalitolerans sp. nov., alkali-tolerant bacterium isolated from soil of ginseng.</title>
        <authorList>
            <person name="Lee D.H."/>
            <person name="Cha C.J."/>
        </authorList>
    </citation>
    <scope>NUCLEOTIDE SEQUENCE [LARGE SCALE GENOMIC DNA]</scope>
    <source>
        <strain evidence="2 3">KACC 19305</strain>
    </source>
</reference>
<organism evidence="2 3">
    <name type="scientific">Ramlibacter alkalitolerans</name>
    <dbReference type="NCBI Taxonomy" id="2039631"/>
    <lineage>
        <taxon>Bacteria</taxon>
        <taxon>Pseudomonadati</taxon>
        <taxon>Pseudomonadota</taxon>
        <taxon>Betaproteobacteria</taxon>
        <taxon>Burkholderiales</taxon>
        <taxon>Comamonadaceae</taxon>
        <taxon>Ramlibacter</taxon>
    </lineage>
</organism>
<dbReference type="Proteomes" id="UP000622707">
    <property type="component" value="Unassembled WGS sequence"/>
</dbReference>
<dbReference type="Pfam" id="PF22513">
    <property type="entry name" value="FitA-like_RHH"/>
    <property type="match status" value="1"/>
</dbReference>
<evidence type="ECO:0000313" key="2">
    <source>
        <dbReference type="EMBL" id="MBL0427857.1"/>
    </source>
</evidence>
<protein>
    <submittedName>
        <fullName evidence="2">DNA-binding protein</fullName>
    </submittedName>
</protein>
<evidence type="ECO:0000259" key="1">
    <source>
        <dbReference type="Pfam" id="PF22513"/>
    </source>
</evidence>
<keyword evidence="2" id="KW-0238">DNA-binding</keyword>
<dbReference type="InterPro" id="IPR053853">
    <property type="entry name" value="FitA-like_RHH"/>
</dbReference>
<sequence>MTKTLVVRNVDREVVRALREAAARHGHSVEDEHRDILRQALMRPPRRALAEVLAEMPNVGVDEDFARARS</sequence>
<comment type="caution">
    <text evidence="2">The sequence shown here is derived from an EMBL/GenBank/DDBJ whole genome shotgun (WGS) entry which is preliminary data.</text>
</comment>
<dbReference type="RefSeq" id="WP_201692488.1">
    <property type="nucleotide sequence ID" value="NZ_JAEQND010000013.1"/>
</dbReference>
<dbReference type="Gene3D" id="1.10.1220.10">
    <property type="entry name" value="Met repressor-like"/>
    <property type="match status" value="1"/>
</dbReference>